<evidence type="ECO:0000256" key="1">
    <source>
        <dbReference type="SAM" id="Phobius"/>
    </source>
</evidence>
<feature type="transmembrane region" description="Helical" evidence="1">
    <location>
        <begin position="209"/>
        <end position="229"/>
    </location>
</feature>
<comment type="caution">
    <text evidence="3">The sequence shown here is derived from an EMBL/GenBank/DDBJ whole genome shotgun (WGS) entry which is preliminary data.</text>
</comment>
<dbReference type="EMBL" id="JBHSFK010000025">
    <property type="protein sequence ID" value="MFC4504269.1"/>
    <property type="molecule type" value="Genomic_DNA"/>
</dbReference>
<keyword evidence="4" id="KW-1185">Reference proteome</keyword>
<sequence>MRRTAAPLLFAAALVAAAPVASADPTAAVGPGSVGPGDSVTVSVACDPVGATAPASLDAVSQAFADGTVRLDRIPGDDDGDGDAVAYRGTARIAPDADLDREAGAVGPDGGWTVDGTCPAAPGARGRAWSAAFDITPGGSSGGGSGSSTQPCAPAQGAACEDTARPCAEPWQDHGSPCTPSHAPVPTPAPVEHGVRAGSGGSFSDSVPALVAGGLLIAGALGAAGHRLWRRRSAPAA</sequence>
<gene>
    <name evidence="3" type="ORF">ACFPIH_32975</name>
</gene>
<protein>
    <submittedName>
        <fullName evidence="3">Uncharacterized protein</fullName>
    </submittedName>
</protein>
<proteinExistence type="predicted"/>
<keyword evidence="1" id="KW-1133">Transmembrane helix</keyword>
<feature type="chain" id="PRO_5045849320" evidence="2">
    <location>
        <begin position="24"/>
        <end position="237"/>
    </location>
</feature>
<organism evidence="3 4">
    <name type="scientific">Streptomyces vulcanius</name>
    <dbReference type="NCBI Taxonomy" id="1441876"/>
    <lineage>
        <taxon>Bacteria</taxon>
        <taxon>Bacillati</taxon>
        <taxon>Actinomycetota</taxon>
        <taxon>Actinomycetes</taxon>
        <taxon>Kitasatosporales</taxon>
        <taxon>Streptomycetaceae</taxon>
        <taxon>Streptomyces</taxon>
    </lineage>
</organism>
<evidence type="ECO:0000313" key="3">
    <source>
        <dbReference type="EMBL" id="MFC4504269.1"/>
    </source>
</evidence>
<reference evidence="4" key="1">
    <citation type="journal article" date="2019" name="Int. J. Syst. Evol. Microbiol.">
        <title>The Global Catalogue of Microorganisms (GCM) 10K type strain sequencing project: providing services to taxonomists for standard genome sequencing and annotation.</title>
        <authorList>
            <consortium name="The Broad Institute Genomics Platform"/>
            <consortium name="The Broad Institute Genome Sequencing Center for Infectious Disease"/>
            <person name="Wu L."/>
            <person name="Ma J."/>
        </authorList>
    </citation>
    <scope>NUCLEOTIDE SEQUENCE [LARGE SCALE GENOMIC DNA]</scope>
    <source>
        <strain evidence="4">CGMCC 4.7177</strain>
    </source>
</reference>
<dbReference type="Proteomes" id="UP001595839">
    <property type="component" value="Unassembled WGS sequence"/>
</dbReference>
<keyword evidence="1" id="KW-0472">Membrane</keyword>
<feature type="signal peptide" evidence="2">
    <location>
        <begin position="1"/>
        <end position="23"/>
    </location>
</feature>
<dbReference type="RefSeq" id="WP_381180800.1">
    <property type="nucleotide sequence ID" value="NZ_JBHSFK010000025.1"/>
</dbReference>
<name>A0ABV9AWK7_9ACTN</name>
<accession>A0ABV9AWK7</accession>
<evidence type="ECO:0000313" key="4">
    <source>
        <dbReference type="Proteomes" id="UP001595839"/>
    </source>
</evidence>
<evidence type="ECO:0000256" key="2">
    <source>
        <dbReference type="SAM" id="SignalP"/>
    </source>
</evidence>
<keyword evidence="2" id="KW-0732">Signal</keyword>
<keyword evidence="1" id="KW-0812">Transmembrane</keyword>